<gene>
    <name evidence="1" type="ORF">E5S66_00980</name>
</gene>
<reference evidence="1 2" key="1">
    <citation type="submission" date="2019-04" db="EMBL/GenBank/DDBJ databases">
        <authorList>
            <person name="Grouzdev D.S."/>
            <person name="Nazina T.N."/>
        </authorList>
    </citation>
    <scope>NUCLEOTIDE SEQUENCE [LARGE SCALE GENOMIC DNA]</scope>
    <source>
        <strain evidence="1 2">SHC 3-19</strain>
    </source>
</reference>
<dbReference type="EMBL" id="SROY01000001">
    <property type="protein sequence ID" value="TLX23245.1"/>
    <property type="molecule type" value="Genomic_DNA"/>
</dbReference>
<sequence>MVALSSTTGCKIIGIIDPRAHRFLRRGDFYARLRDRPNLYTRAKNAHLLNPKNIAKCCK</sequence>
<dbReference type="AlphaFoldDB" id="A0A5R9PID0"/>
<comment type="caution">
    <text evidence="1">The sequence shown here is derived from an EMBL/GenBank/DDBJ whole genome shotgun (WGS) entry which is preliminary data.</text>
</comment>
<protein>
    <submittedName>
        <fullName evidence="1">Uncharacterized protein</fullName>
    </submittedName>
</protein>
<proteinExistence type="predicted"/>
<evidence type="ECO:0000313" key="1">
    <source>
        <dbReference type="EMBL" id="TLX23245.1"/>
    </source>
</evidence>
<accession>A0A5R9PID0</accession>
<name>A0A5R9PID0_9GAMM</name>
<organism evidence="1 2">
    <name type="scientific">Thermomonas fusca</name>
    <dbReference type="NCBI Taxonomy" id="215690"/>
    <lineage>
        <taxon>Bacteria</taxon>
        <taxon>Pseudomonadati</taxon>
        <taxon>Pseudomonadota</taxon>
        <taxon>Gammaproteobacteria</taxon>
        <taxon>Lysobacterales</taxon>
        <taxon>Lysobacteraceae</taxon>
        <taxon>Thermomonas</taxon>
    </lineage>
</organism>
<dbReference type="Proteomes" id="UP000308508">
    <property type="component" value="Unassembled WGS sequence"/>
</dbReference>
<keyword evidence="2" id="KW-1185">Reference proteome</keyword>
<evidence type="ECO:0000313" key="2">
    <source>
        <dbReference type="Proteomes" id="UP000308508"/>
    </source>
</evidence>